<accession>A0AAU9IJ66</accession>
<dbReference type="EMBL" id="CAJZBQ010000011">
    <property type="protein sequence ID" value="CAG9313543.1"/>
    <property type="molecule type" value="Genomic_DNA"/>
</dbReference>
<proteinExistence type="predicted"/>
<name>A0AAU9IJ66_9CILI</name>
<keyword evidence="2" id="KW-1185">Reference proteome</keyword>
<organism evidence="1 2">
    <name type="scientific">Blepharisma stoltei</name>
    <dbReference type="NCBI Taxonomy" id="1481888"/>
    <lineage>
        <taxon>Eukaryota</taxon>
        <taxon>Sar</taxon>
        <taxon>Alveolata</taxon>
        <taxon>Ciliophora</taxon>
        <taxon>Postciliodesmatophora</taxon>
        <taxon>Heterotrichea</taxon>
        <taxon>Heterotrichida</taxon>
        <taxon>Blepharismidae</taxon>
        <taxon>Blepharisma</taxon>
    </lineage>
</organism>
<comment type="caution">
    <text evidence="1">The sequence shown here is derived from an EMBL/GenBank/DDBJ whole genome shotgun (WGS) entry which is preliminary data.</text>
</comment>
<evidence type="ECO:0000313" key="2">
    <source>
        <dbReference type="Proteomes" id="UP001162131"/>
    </source>
</evidence>
<sequence length="353" mass="40920">MNDSLESKRYQAIASFDSCQECTPTLQEDSRFSLVNYGQISRSASFRIEDKLLQKQIGAQKRLDDLRKKREQELLQELQEKPKISNKSKELAKKADLRYHELLADFLKEKDTKHESIENFEAKDQKPQRKAANISKAISRAKSSVEFKDKIKSEILRKSVVTAEKEQKINVRLKPKEEFIVKFDIKDQENEKKLLNTEATVGHESPELSPIKYEMKRGKDKKRRKSLLDLSAAERSKLWEDQKRKKIEAKVKAKEENSMVECTFKPIIHQAPKPAKSLCYAKENIKYSQSSKPQSSDSSFLSFEIFPHKRGFSDLKYDPNQFFSRNNISSSQINVSFKSGCNLDELISRSKNL</sequence>
<dbReference type="AlphaFoldDB" id="A0AAU9IJ66"/>
<dbReference type="Proteomes" id="UP001162131">
    <property type="component" value="Unassembled WGS sequence"/>
</dbReference>
<reference evidence="1" key="1">
    <citation type="submission" date="2021-09" db="EMBL/GenBank/DDBJ databases">
        <authorList>
            <consortium name="AG Swart"/>
            <person name="Singh M."/>
            <person name="Singh A."/>
            <person name="Seah K."/>
            <person name="Emmerich C."/>
        </authorList>
    </citation>
    <scope>NUCLEOTIDE SEQUENCE</scope>
    <source>
        <strain evidence="1">ATCC30299</strain>
    </source>
</reference>
<gene>
    <name evidence="1" type="ORF">BSTOLATCC_MIC9358</name>
</gene>
<protein>
    <submittedName>
        <fullName evidence="1">Uncharacterized protein</fullName>
    </submittedName>
</protein>
<evidence type="ECO:0000313" key="1">
    <source>
        <dbReference type="EMBL" id="CAG9313543.1"/>
    </source>
</evidence>